<keyword evidence="1" id="KW-0812">Transmembrane</keyword>
<evidence type="ECO:0000256" key="1">
    <source>
        <dbReference type="SAM" id="Phobius"/>
    </source>
</evidence>
<gene>
    <name evidence="2" type="ORF">SAMN00808754_1451</name>
</gene>
<dbReference type="AlphaFoldDB" id="A0A1W1VT90"/>
<keyword evidence="1" id="KW-0472">Membrane</keyword>
<dbReference type="OrthoDB" id="1727155at2"/>
<dbReference type="Proteomes" id="UP000192569">
    <property type="component" value="Chromosome I"/>
</dbReference>
<sequence>MTPEKRELVLAVVLGLAAGPAYLLAGPGKFFAWYAAVLGGGMLATVHWLKDIRPSRIAWLTWLAWLFVLFASAVLALAAAWVVAFSMHGWD</sequence>
<name>A0A1W1VT90_9FIRM</name>
<dbReference type="EMBL" id="LT838272">
    <property type="protein sequence ID" value="SMB96321.1"/>
    <property type="molecule type" value="Genomic_DNA"/>
</dbReference>
<accession>A0A1W1VT90</accession>
<feature type="transmembrane region" description="Helical" evidence="1">
    <location>
        <begin position="7"/>
        <end position="25"/>
    </location>
</feature>
<feature type="transmembrane region" description="Helical" evidence="1">
    <location>
        <begin position="31"/>
        <end position="49"/>
    </location>
</feature>
<protein>
    <submittedName>
        <fullName evidence="2">Uncharacterized protein</fullName>
    </submittedName>
</protein>
<keyword evidence="1" id="KW-1133">Transmembrane helix</keyword>
<proteinExistence type="predicted"/>
<organism evidence="2 3">
    <name type="scientific">Thermanaeromonas toyohensis ToBE</name>
    <dbReference type="NCBI Taxonomy" id="698762"/>
    <lineage>
        <taxon>Bacteria</taxon>
        <taxon>Bacillati</taxon>
        <taxon>Bacillota</taxon>
        <taxon>Clostridia</taxon>
        <taxon>Neomoorellales</taxon>
        <taxon>Neomoorellaceae</taxon>
        <taxon>Thermanaeromonas</taxon>
    </lineage>
</organism>
<reference evidence="2 3" key="1">
    <citation type="submission" date="2017-04" db="EMBL/GenBank/DDBJ databases">
        <authorList>
            <person name="Afonso C.L."/>
            <person name="Miller P.J."/>
            <person name="Scott M.A."/>
            <person name="Spackman E."/>
            <person name="Goraichik I."/>
            <person name="Dimitrov K.M."/>
            <person name="Suarez D.L."/>
            <person name="Swayne D.E."/>
        </authorList>
    </citation>
    <scope>NUCLEOTIDE SEQUENCE [LARGE SCALE GENOMIC DNA]</scope>
    <source>
        <strain evidence="2 3">ToBE</strain>
    </source>
</reference>
<dbReference type="RefSeq" id="WP_084665067.1">
    <property type="nucleotide sequence ID" value="NZ_LT838272.1"/>
</dbReference>
<feature type="transmembrane region" description="Helical" evidence="1">
    <location>
        <begin position="61"/>
        <end position="84"/>
    </location>
</feature>
<evidence type="ECO:0000313" key="2">
    <source>
        <dbReference type="EMBL" id="SMB96321.1"/>
    </source>
</evidence>
<keyword evidence="3" id="KW-1185">Reference proteome</keyword>
<evidence type="ECO:0000313" key="3">
    <source>
        <dbReference type="Proteomes" id="UP000192569"/>
    </source>
</evidence>